<dbReference type="InterPro" id="IPR017441">
    <property type="entry name" value="Protein_kinase_ATP_BS"/>
</dbReference>
<gene>
    <name evidence="13" type="ORF">EWM64_g742</name>
</gene>
<organism evidence="13 14">
    <name type="scientific">Hericium alpestre</name>
    <dbReference type="NCBI Taxonomy" id="135208"/>
    <lineage>
        <taxon>Eukaryota</taxon>
        <taxon>Fungi</taxon>
        <taxon>Dikarya</taxon>
        <taxon>Basidiomycota</taxon>
        <taxon>Agaricomycotina</taxon>
        <taxon>Agaricomycetes</taxon>
        <taxon>Russulales</taxon>
        <taxon>Hericiaceae</taxon>
        <taxon>Hericium</taxon>
    </lineage>
</organism>
<dbReference type="PROSITE" id="PS00107">
    <property type="entry name" value="PROTEIN_KINASE_ATP"/>
    <property type="match status" value="1"/>
</dbReference>
<evidence type="ECO:0000256" key="4">
    <source>
        <dbReference type="ARBA" id="ARBA00022679"/>
    </source>
</evidence>
<proteinExistence type="predicted"/>
<evidence type="ECO:0000256" key="6">
    <source>
        <dbReference type="ARBA" id="ARBA00022777"/>
    </source>
</evidence>
<evidence type="ECO:0000313" key="14">
    <source>
        <dbReference type="Proteomes" id="UP000298061"/>
    </source>
</evidence>
<dbReference type="PROSITE" id="PS50011">
    <property type="entry name" value="PROTEIN_KINASE_DOM"/>
    <property type="match status" value="1"/>
</dbReference>
<dbReference type="STRING" id="135208.A0A4Z0AAA4"/>
<evidence type="ECO:0000256" key="3">
    <source>
        <dbReference type="ARBA" id="ARBA00022553"/>
    </source>
</evidence>
<dbReference type="GO" id="GO:0004674">
    <property type="term" value="F:protein serine/threonine kinase activity"/>
    <property type="evidence" value="ECO:0007669"/>
    <property type="project" value="UniProtKB-KW"/>
</dbReference>
<evidence type="ECO:0000256" key="1">
    <source>
        <dbReference type="ARBA" id="ARBA00012513"/>
    </source>
</evidence>
<keyword evidence="7 10" id="KW-0067">ATP-binding</keyword>
<dbReference type="InterPro" id="IPR000719">
    <property type="entry name" value="Prot_kinase_dom"/>
</dbReference>
<dbReference type="Proteomes" id="UP000298061">
    <property type="component" value="Unassembled WGS sequence"/>
</dbReference>
<feature type="binding site" evidence="10">
    <location>
        <position position="196"/>
    </location>
    <ligand>
        <name>ATP</name>
        <dbReference type="ChEBI" id="CHEBI:30616"/>
    </ligand>
</feature>
<evidence type="ECO:0000256" key="2">
    <source>
        <dbReference type="ARBA" id="ARBA00022527"/>
    </source>
</evidence>
<keyword evidence="3" id="KW-0597">Phosphoprotein</keyword>
<dbReference type="GO" id="GO:0007010">
    <property type="term" value="P:cytoskeleton organization"/>
    <property type="evidence" value="ECO:0007669"/>
    <property type="project" value="UniProtKB-ARBA"/>
</dbReference>
<evidence type="ECO:0000256" key="7">
    <source>
        <dbReference type="ARBA" id="ARBA00022840"/>
    </source>
</evidence>
<evidence type="ECO:0000256" key="10">
    <source>
        <dbReference type="PROSITE-ProRule" id="PRU10141"/>
    </source>
</evidence>
<evidence type="ECO:0000256" key="11">
    <source>
        <dbReference type="SAM" id="MobiDB-lite"/>
    </source>
</evidence>
<reference evidence="13 14" key="1">
    <citation type="submission" date="2019-02" db="EMBL/GenBank/DDBJ databases">
        <title>Genome sequencing of the rare red list fungi Hericium alpestre (H. flagellum).</title>
        <authorList>
            <person name="Buettner E."/>
            <person name="Kellner H."/>
        </authorList>
    </citation>
    <scope>NUCLEOTIDE SEQUENCE [LARGE SCALE GENOMIC DNA]</scope>
    <source>
        <strain evidence="13 14">DSM 108284</strain>
    </source>
</reference>
<keyword evidence="2" id="KW-0723">Serine/threonine-protein kinase</keyword>
<dbReference type="CDD" id="cd05123">
    <property type="entry name" value="STKc_AGC"/>
    <property type="match status" value="1"/>
</dbReference>
<protein>
    <recommendedName>
        <fullName evidence="1">non-specific serine/threonine protein kinase</fullName>
        <ecNumber evidence="1">2.7.11.1</ecNumber>
    </recommendedName>
</protein>
<name>A0A4Z0AAA4_9AGAM</name>
<dbReference type="EC" id="2.7.11.1" evidence="1"/>
<feature type="compositionally biased region" description="Polar residues" evidence="11">
    <location>
        <begin position="506"/>
        <end position="521"/>
    </location>
</feature>
<feature type="domain" description="Protein kinase" evidence="12">
    <location>
        <begin position="167"/>
        <end position="452"/>
    </location>
</feature>
<comment type="caution">
    <text evidence="13">The sequence shown here is derived from an EMBL/GenBank/DDBJ whole genome shotgun (WGS) entry which is preliminary data.</text>
</comment>
<accession>A0A4Z0AAA4</accession>
<keyword evidence="14" id="KW-1185">Reference proteome</keyword>
<evidence type="ECO:0000256" key="5">
    <source>
        <dbReference type="ARBA" id="ARBA00022741"/>
    </source>
</evidence>
<feature type="compositionally biased region" description="Low complexity" evidence="11">
    <location>
        <begin position="559"/>
        <end position="582"/>
    </location>
</feature>
<feature type="region of interest" description="Disordered" evidence="11">
    <location>
        <begin position="502"/>
        <end position="524"/>
    </location>
</feature>
<dbReference type="Gene3D" id="3.30.200.20">
    <property type="entry name" value="Phosphorylase Kinase, domain 1"/>
    <property type="match status" value="1"/>
</dbReference>
<dbReference type="InterPro" id="IPR045270">
    <property type="entry name" value="STKc_AGC"/>
</dbReference>
<evidence type="ECO:0000256" key="9">
    <source>
        <dbReference type="ARBA" id="ARBA00048679"/>
    </source>
</evidence>
<comment type="catalytic activity">
    <reaction evidence="8">
        <text>L-threonyl-[protein] + ATP = O-phospho-L-threonyl-[protein] + ADP + H(+)</text>
        <dbReference type="Rhea" id="RHEA:46608"/>
        <dbReference type="Rhea" id="RHEA-COMP:11060"/>
        <dbReference type="Rhea" id="RHEA-COMP:11605"/>
        <dbReference type="ChEBI" id="CHEBI:15378"/>
        <dbReference type="ChEBI" id="CHEBI:30013"/>
        <dbReference type="ChEBI" id="CHEBI:30616"/>
        <dbReference type="ChEBI" id="CHEBI:61977"/>
        <dbReference type="ChEBI" id="CHEBI:456216"/>
        <dbReference type="EC" id="2.7.11.1"/>
    </reaction>
</comment>
<dbReference type="PANTHER" id="PTHR24351">
    <property type="entry name" value="RIBOSOMAL PROTEIN S6 KINASE"/>
    <property type="match status" value="1"/>
</dbReference>
<dbReference type="Pfam" id="PF00069">
    <property type="entry name" value="Pkinase"/>
    <property type="match status" value="1"/>
</dbReference>
<dbReference type="SMART" id="SM00220">
    <property type="entry name" value="S_TKc"/>
    <property type="match status" value="1"/>
</dbReference>
<dbReference type="EMBL" id="SFCI01000040">
    <property type="protein sequence ID" value="TFY83267.1"/>
    <property type="molecule type" value="Genomic_DNA"/>
</dbReference>
<evidence type="ECO:0000259" key="12">
    <source>
        <dbReference type="PROSITE" id="PS50011"/>
    </source>
</evidence>
<keyword evidence="4" id="KW-0808">Transferase</keyword>
<dbReference type="PROSITE" id="PS00108">
    <property type="entry name" value="PROTEIN_KINASE_ST"/>
    <property type="match status" value="1"/>
</dbReference>
<sequence>MFLQHRLFASLKEADSVARGRRGGPTVIANHTAPPVRKEELSKMTTVVKREAVPLGDPQEEERKHLQALYDAVHEPDLLDIHRRIKLPTHPANLLDIVCSAFPINSMVRLLIHLGSQHFDDPKDLVRFSKTLPDVQPVQYGQPPSAAVAESLGLALAAPPKVGLQDFTAIKKLGSGRSGIVYLVKHQPTQKLFALKTMAKESLDGDAICLLVQEQRMLRKVCGHRNVVGLEASFHDQENFFLVTPFMAGGDMRAELQWCRKFQTGRATFYAAQIILALEFIHSMHIIHCDIKPENLLLDAAGNLRVCNFGSSKQFETVRVDSKHKPNPFWAALSRARRSDASQGSAKKPRLTPWRHGTPAYSAPEVFQGKPYGCEVDFWALGVVVYEMATGRTPFKDSADPGEVYRSVARDEVSFQARDHAELWVQVFIIQLLWKNPTDRLAPGTIRDHQFFRTINWARLAGVDDAEHNNGYLKTTSAGSVVPDPFPRYTFQSEIFARILPAEPSPSKSSGTGTASESPIATSVPAFRGPEPALPQFPSYLFEFRKFSAAFAAMSPSLSSGSLRRPLSDASSSSSASGSSSSLCYKSPDLAQSPVLPSSGHFPAPRKSFADVRRWARKLRA</sequence>
<evidence type="ECO:0000313" key="13">
    <source>
        <dbReference type="EMBL" id="TFY83267.1"/>
    </source>
</evidence>
<dbReference type="FunFam" id="1.10.510.10:FF:000024">
    <property type="entry name" value="Probable serine/threonine-protein kinase cot-1"/>
    <property type="match status" value="1"/>
</dbReference>
<keyword evidence="5 10" id="KW-0547">Nucleotide-binding</keyword>
<comment type="catalytic activity">
    <reaction evidence="9">
        <text>L-seryl-[protein] + ATP = O-phospho-L-seryl-[protein] + ADP + H(+)</text>
        <dbReference type="Rhea" id="RHEA:17989"/>
        <dbReference type="Rhea" id="RHEA-COMP:9863"/>
        <dbReference type="Rhea" id="RHEA-COMP:11604"/>
        <dbReference type="ChEBI" id="CHEBI:15378"/>
        <dbReference type="ChEBI" id="CHEBI:29999"/>
        <dbReference type="ChEBI" id="CHEBI:30616"/>
        <dbReference type="ChEBI" id="CHEBI:83421"/>
        <dbReference type="ChEBI" id="CHEBI:456216"/>
        <dbReference type="EC" id="2.7.11.1"/>
    </reaction>
</comment>
<keyword evidence="6" id="KW-0418">Kinase</keyword>
<feature type="region of interest" description="Disordered" evidence="11">
    <location>
        <begin position="559"/>
        <end position="583"/>
    </location>
</feature>
<dbReference type="SUPFAM" id="SSF56112">
    <property type="entry name" value="Protein kinase-like (PK-like)"/>
    <property type="match status" value="1"/>
</dbReference>
<evidence type="ECO:0000256" key="8">
    <source>
        <dbReference type="ARBA" id="ARBA00047899"/>
    </source>
</evidence>
<dbReference type="OrthoDB" id="68483at2759"/>
<dbReference type="Gene3D" id="1.10.510.10">
    <property type="entry name" value="Transferase(Phosphotransferase) domain 1"/>
    <property type="match status" value="1"/>
</dbReference>
<dbReference type="InterPro" id="IPR011009">
    <property type="entry name" value="Kinase-like_dom_sf"/>
</dbReference>
<dbReference type="InterPro" id="IPR008271">
    <property type="entry name" value="Ser/Thr_kinase_AS"/>
</dbReference>
<dbReference type="AlphaFoldDB" id="A0A4Z0AAA4"/>
<dbReference type="GO" id="GO:0005524">
    <property type="term" value="F:ATP binding"/>
    <property type="evidence" value="ECO:0007669"/>
    <property type="project" value="UniProtKB-UniRule"/>
</dbReference>